<dbReference type="Gene3D" id="3.30.700.10">
    <property type="entry name" value="Glycoprotein, Type 4 Pilin"/>
    <property type="match status" value="1"/>
</dbReference>
<keyword evidence="1" id="KW-0812">Transmembrane</keyword>
<evidence type="ECO:0000313" key="2">
    <source>
        <dbReference type="EMBL" id="KKS16912.1"/>
    </source>
</evidence>
<dbReference type="Pfam" id="PF07963">
    <property type="entry name" value="N_methyl"/>
    <property type="match status" value="1"/>
</dbReference>
<proteinExistence type="predicted"/>
<feature type="transmembrane region" description="Helical" evidence="1">
    <location>
        <begin position="20"/>
        <end position="38"/>
    </location>
</feature>
<keyword evidence="1" id="KW-1133">Transmembrane helix</keyword>
<gene>
    <name evidence="2" type="ORF">UU72_C0010G0024</name>
</gene>
<comment type="caution">
    <text evidence="2">The sequence shown here is derived from an EMBL/GenBank/DDBJ whole genome shotgun (WGS) entry which is preliminary data.</text>
</comment>
<protein>
    <recommendedName>
        <fullName evidence="4">General secretion pathway protein G</fullName>
    </recommendedName>
</protein>
<reference evidence="2 3" key="1">
    <citation type="journal article" date="2015" name="Nature">
        <title>rRNA introns, odd ribosomes, and small enigmatic genomes across a large radiation of phyla.</title>
        <authorList>
            <person name="Brown C.T."/>
            <person name="Hug L.A."/>
            <person name="Thomas B.C."/>
            <person name="Sharon I."/>
            <person name="Castelle C.J."/>
            <person name="Singh A."/>
            <person name="Wilkins M.J."/>
            <person name="Williams K.H."/>
            <person name="Banfield J.F."/>
        </authorList>
    </citation>
    <scope>NUCLEOTIDE SEQUENCE [LARGE SCALE GENOMIC DNA]</scope>
</reference>
<dbReference type="InterPro" id="IPR045584">
    <property type="entry name" value="Pilin-like"/>
</dbReference>
<organism evidence="2 3">
    <name type="scientific">candidate division WWE3 bacterium GW2011_GWB1_41_6</name>
    <dbReference type="NCBI Taxonomy" id="1619112"/>
    <lineage>
        <taxon>Bacteria</taxon>
        <taxon>Katanobacteria</taxon>
    </lineage>
</organism>
<dbReference type="AlphaFoldDB" id="A0A0G0WXL3"/>
<dbReference type="EMBL" id="LCBS01000010">
    <property type="protein sequence ID" value="KKS16912.1"/>
    <property type="molecule type" value="Genomic_DNA"/>
</dbReference>
<dbReference type="NCBIfam" id="TIGR02532">
    <property type="entry name" value="IV_pilin_GFxxxE"/>
    <property type="match status" value="1"/>
</dbReference>
<sequence>MLNLKKRSLLNKNGFTLIELVVVVSIVGLLSGISMRIINADSKRKLTEDAVKQSNMRTLADSLEAHRTSEGKYPNNTTDPNPFIKNWPAGVNYTPVGSPPIMDFYMYIQSSADPAKYFKYSSSWGEIKKCTITAGLGTCL</sequence>
<name>A0A0G0WXL3_UNCKA</name>
<dbReference type="SUPFAM" id="SSF54523">
    <property type="entry name" value="Pili subunits"/>
    <property type="match status" value="1"/>
</dbReference>
<dbReference type="Proteomes" id="UP000034163">
    <property type="component" value="Unassembled WGS sequence"/>
</dbReference>
<dbReference type="InterPro" id="IPR012902">
    <property type="entry name" value="N_methyl_site"/>
</dbReference>
<accession>A0A0G0WXL3</accession>
<evidence type="ECO:0008006" key="4">
    <source>
        <dbReference type="Google" id="ProtNLM"/>
    </source>
</evidence>
<evidence type="ECO:0000256" key="1">
    <source>
        <dbReference type="SAM" id="Phobius"/>
    </source>
</evidence>
<evidence type="ECO:0000313" key="3">
    <source>
        <dbReference type="Proteomes" id="UP000034163"/>
    </source>
</evidence>
<keyword evidence="1" id="KW-0472">Membrane</keyword>